<protein>
    <submittedName>
        <fullName evidence="1">Uncharacterized protein</fullName>
    </submittedName>
</protein>
<sequence length="71" mass="8287">MTKAELLRKVVDELKGIKKHVSELSKIYEQNPELNDIICISNIIPMSLDEWSMALTVKIEELDKMREDLEK</sequence>
<evidence type="ECO:0000313" key="1">
    <source>
        <dbReference type="EMBL" id="GAI51116.1"/>
    </source>
</evidence>
<organism evidence="1">
    <name type="scientific">marine sediment metagenome</name>
    <dbReference type="NCBI Taxonomy" id="412755"/>
    <lineage>
        <taxon>unclassified sequences</taxon>
        <taxon>metagenomes</taxon>
        <taxon>ecological metagenomes</taxon>
    </lineage>
</organism>
<reference evidence="1" key="1">
    <citation type="journal article" date="2014" name="Front. Microbiol.">
        <title>High frequency of phylogenetically diverse reductive dehalogenase-homologous genes in deep subseafloor sedimentary metagenomes.</title>
        <authorList>
            <person name="Kawai M."/>
            <person name="Futagami T."/>
            <person name="Toyoda A."/>
            <person name="Takaki Y."/>
            <person name="Nishi S."/>
            <person name="Hori S."/>
            <person name="Arai W."/>
            <person name="Tsubouchi T."/>
            <person name="Morono Y."/>
            <person name="Uchiyama I."/>
            <person name="Ito T."/>
            <person name="Fujiyama A."/>
            <person name="Inagaki F."/>
            <person name="Takami H."/>
        </authorList>
    </citation>
    <scope>NUCLEOTIDE SEQUENCE</scope>
    <source>
        <strain evidence="1">Expedition CK06-06</strain>
    </source>
</reference>
<proteinExistence type="predicted"/>
<name>X1Q8K4_9ZZZZ</name>
<dbReference type="AlphaFoldDB" id="X1Q8K4"/>
<accession>X1Q8K4</accession>
<gene>
    <name evidence="1" type="ORF">S06H3_59670</name>
</gene>
<comment type="caution">
    <text evidence="1">The sequence shown here is derived from an EMBL/GenBank/DDBJ whole genome shotgun (WGS) entry which is preliminary data.</text>
</comment>
<dbReference type="EMBL" id="BARV01038802">
    <property type="protein sequence ID" value="GAI51116.1"/>
    <property type="molecule type" value="Genomic_DNA"/>
</dbReference>